<evidence type="ECO:0000313" key="7">
    <source>
        <dbReference type="Proteomes" id="UP000324646"/>
    </source>
</evidence>
<evidence type="ECO:0000313" key="6">
    <source>
        <dbReference type="EMBL" id="QEK12735.1"/>
    </source>
</evidence>
<proteinExistence type="inferred from homology"/>
<gene>
    <name evidence="5" type="ORF">FQB35_09800</name>
    <name evidence="6" type="ORF">FQB35_10545</name>
</gene>
<evidence type="ECO:0000256" key="3">
    <source>
        <dbReference type="PIRNR" id="PIRNR002070"/>
    </source>
</evidence>
<reference evidence="5 7" key="1">
    <citation type="submission" date="2019-07" db="EMBL/GenBank/DDBJ databases">
        <title>Complete genome of Crassaminicella thermophila SY095.</title>
        <authorList>
            <person name="Li X."/>
        </authorList>
    </citation>
    <scope>NUCLEOTIDE SEQUENCE [LARGE SCALE GENOMIC DNA]</scope>
    <source>
        <strain evidence="5 7">SY095</strain>
    </source>
</reference>
<dbReference type="GO" id="GO:0003697">
    <property type="term" value="F:single-stranded DNA binding"/>
    <property type="evidence" value="ECO:0007669"/>
    <property type="project" value="UniProtKB-UniRule"/>
</dbReference>
<accession>A0A5C0SFM1</accession>
<comment type="function">
    <text evidence="2">Plays an important role in DNA replication, recombination and repair. Binds to ssDNA and to an array of partner proteins to recruit them to their sites of action during DNA metabolism.</text>
</comment>
<dbReference type="HAMAP" id="MF_00984">
    <property type="entry name" value="SSB"/>
    <property type="match status" value="1"/>
</dbReference>
<protein>
    <recommendedName>
        <fullName evidence="2 3">Single-stranded DNA-binding protein</fullName>
        <shortName evidence="2">SSB</shortName>
    </recommendedName>
</protein>
<comment type="caution">
    <text evidence="2">Lacks conserved residue(s) required for the propagation of feature annotation.</text>
</comment>
<dbReference type="PANTHER" id="PTHR10302">
    <property type="entry name" value="SINGLE-STRANDED DNA-BINDING PROTEIN"/>
    <property type="match status" value="1"/>
</dbReference>
<dbReference type="RefSeq" id="WP_148809748.1">
    <property type="nucleotide sequence ID" value="NZ_CP042243.1"/>
</dbReference>
<dbReference type="NCBIfam" id="TIGR00621">
    <property type="entry name" value="ssb"/>
    <property type="match status" value="1"/>
</dbReference>
<dbReference type="KEGG" id="crs:FQB35_10545"/>
<keyword evidence="2" id="KW-0233">DNA recombination</keyword>
<dbReference type="EMBL" id="CP042243">
    <property type="protein sequence ID" value="QEK12596.1"/>
    <property type="molecule type" value="Genomic_DNA"/>
</dbReference>
<dbReference type="Gene3D" id="2.40.50.140">
    <property type="entry name" value="Nucleic acid-binding proteins"/>
    <property type="match status" value="1"/>
</dbReference>
<sequence length="123" mass="13924">MNSVNLIGRWTKDPEMRFTQNGKALTKVSIAVNRTFGEGADFFEVVIWGKIAENTAQYTKKGSKVGIEGRLQQEIWEKDGQKRSKVVIVAERVEFLDNKNSQSNPNNEIDGFQAIDDDDDIPF</sequence>
<evidence type="ECO:0000256" key="4">
    <source>
        <dbReference type="SAM" id="MobiDB-lite"/>
    </source>
</evidence>
<dbReference type="PANTHER" id="PTHR10302:SF0">
    <property type="entry name" value="SINGLE-STRANDED DNA-BINDING PROTEIN, MITOCHONDRIAL"/>
    <property type="match status" value="1"/>
</dbReference>
<dbReference type="KEGG" id="crs:FQB35_09800"/>
<evidence type="ECO:0000256" key="2">
    <source>
        <dbReference type="HAMAP-Rule" id="MF_00984"/>
    </source>
</evidence>
<dbReference type="AlphaFoldDB" id="A0A5C0SFM1"/>
<dbReference type="OrthoDB" id="9809878at2"/>
<dbReference type="InterPro" id="IPR011344">
    <property type="entry name" value="ssDNA-bd"/>
</dbReference>
<dbReference type="GO" id="GO:0006310">
    <property type="term" value="P:DNA recombination"/>
    <property type="evidence" value="ECO:0007669"/>
    <property type="project" value="UniProtKB-UniRule"/>
</dbReference>
<dbReference type="InterPro" id="IPR012340">
    <property type="entry name" value="NA-bd_OB-fold"/>
</dbReference>
<keyword evidence="2" id="KW-0235">DNA replication</keyword>
<evidence type="ECO:0000256" key="1">
    <source>
        <dbReference type="ARBA" id="ARBA00023125"/>
    </source>
</evidence>
<dbReference type="CDD" id="cd04496">
    <property type="entry name" value="SSB_OBF"/>
    <property type="match status" value="1"/>
</dbReference>
<dbReference type="InterPro" id="IPR000424">
    <property type="entry name" value="Primosome_PriB/ssb"/>
</dbReference>
<dbReference type="PIRSF" id="PIRSF002070">
    <property type="entry name" value="SSB"/>
    <property type="match status" value="1"/>
</dbReference>
<keyword evidence="1 2" id="KW-0238">DNA-binding</keyword>
<feature type="short sequence motif" description="Important for interaction with partner proteins" evidence="2">
    <location>
        <begin position="118"/>
        <end position="123"/>
    </location>
</feature>
<dbReference type="EMBL" id="CP042243">
    <property type="protein sequence ID" value="QEK12735.1"/>
    <property type="molecule type" value="Genomic_DNA"/>
</dbReference>
<dbReference type="GO" id="GO:0006260">
    <property type="term" value="P:DNA replication"/>
    <property type="evidence" value="ECO:0007669"/>
    <property type="project" value="UniProtKB-UniRule"/>
</dbReference>
<evidence type="ECO:0000313" key="5">
    <source>
        <dbReference type="EMBL" id="QEK12596.1"/>
    </source>
</evidence>
<dbReference type="SUPFAM" id="SSF50249">
    <property type="entry name" value="Nucleic acid-binding proteins"/>
    <property type="match status" value="1"/>
</dbReference>
<name>A0A5C0SFM1_CRATE</name>
<keyword evidence="2" id="KW-0227">DNA damage</keyword>
<comment type="subunit">
    <text evidence="2">Homotetramer.</text>
</comment>
<keyword evidence="7" id="KW-1185">Reference proteome</keyword>
<dbReference type="PROSITE" id="PS50935">
    <property type="entry name" value="SSB"/>
    <property type="match status" value="1"/>
</dbReference>
<organism evidence="5 7">
    <name type="scientific">Crassaminicella thermophila</name>
    <dbReference type="NCBI Taxonomy" id="2599308"/>
    <lineage>
        <taxon>Bacteria</taxon>
        <taxon>Bacillati</taxon>
        <taxon>Bacillota</taxon>
        <taxon>Clostridia</taxon>
        <taxon>Eubacteriales</taxon>
        <taxon>Clostridiaceae</taxon>
        <taxon>Crassaminicella</taxon>
    </lineage>
</organism>
<keyword evidence="2" id="KW-0234">DNA repair</keyword>
<dbReference type="GO" id="GO:0006281">
    <property type="term" value="P:DNA repair"/>
    <property type="evidence" value="ECO:0007669"/>
    <property type="project" value="UniProtKB-UniRule"/>
</dbReference>
<feature type="region of interest" description="Disordered" evidence="4">
    <location>
        <begin position="99"/>
        <end position="123"/>
    </location>
</feature>
<dbReference type="GO" id="GO:0009295">
    <property type="term" value="C:nucleoid"/>
    <property type="evidence" value="ECO:0007669"/>
    <property type="project" value="TreeGrafter"/>
</dbReference>
<dbReference type="Pfam" id="PF00436">
    <property type="entry name" value="SSB"/>
    <property type="match status" value="1"/>
</dbReference>
<dbReference type="Proteomes" id="UP000324646">
    <property type="component" value="Chromosome"/>
</dbReference>